<evidence type="ECO:0000256" key="1">
    <source>
        <dbReference type="SAM" id="Coils"/>
    </source>
</evidence>
<protein>
    <submittedName>
        <fullName evidence="3">Uncharacterized protein</fullName>
    </submittedName>
</protein>
<reference evidence="3" key="1">
    <citation type="submission" date="2017-08" db="EMBL/GenBank/DDBJ databases">
        <authorList>
            <person name="Polle J.E."/>
            <person name="Barry K."/>
            <person name="Cushman J."/>
            <person name="Schmutz J."/>
            <person name="Tran D."/>
            <person name="Hathwaick L.T."/>
            <person name="Yim W.C."/>
            <person name="Jenkins J."/>
            <person name="Mckie-Krisberg Z.M."/>
            <person name="Prochnik S."/>
            <person name="Lindquist E."/>
            <person name="Dockter R.B."/>
            <person name="Adam C."/>
            <person name="Molina H."/>
            <person name="Bunkerborg J."/>
            <person name="Jin E."/>
            <person name="Buchheim M."/>
            <person name="Magnuson J."/>
        </authorList>
    </citation>
    <scope>NUCLEOTIDE SEQUENCE</scope>
    <source>
        <strain evidence="3">CCAP 19/18</strain>
    </source>
</reference>
<keyword evidence="1" id="KW-0175">Coiled coil</keyword>
<evidence type="ECO:0000313" key="3">
    <source>
        <dbReference type="EMBL" id="KAF5832239.1"/>
    </source>
</evidence>
<dbReference type="EMBL" id="MU069887">
    <property type="protein sequence ID" value="KAF5832239.1"/>
    <property type="molecule type" value="Genomic_DNA"/>
</dbReference>
<organism evidence="3 4">
    <name type="scientific">Dunaliella salina</name>
    <name type="common">Green alga</name>
    <name type="synonym">Protococcus salinus</name>
    <dbReference type="NCBI Taxonomy" id="3046"/>
    <lineage>
        <taxon>Eukaryota</taxon>
        <taxon>Viridiplantae</taxon>
        <taxon>Chlorophyta</taxon>
        <taxon>core chlorophytes</taxon>
        <taxon>Chlorophyceae</taxon>
        <taxon>CS clade</taxon>
        <taxon>Chlamydomonadales</taxon>
        <taxon>Dunaliellaceae</taxon>
        <taxon>Dunaliella</taxon>
    </lineage>
</organism>
<feature type="region of interest" description="Disordered" evidence="2">
    <location>
        <begin position="49"/>
        <end position="103"/>
    </location>
</feature>
<sequence>MKACMGSSLKEELQEAREAKRSLLNQRALSWGDPNAKLSHLLGDVVSASYREPPKPKASPPARSSVPDKAQSTVQEPWEHWNGMQGEHMPSEATNGEEGDDEDAAFQMLDLRLQLNELDAENMRLRKQLEQQCELNKQMQEALLLGGAEQGPPTEPQMPPPSVSDASSNATALPSPSAPQMPQPSVSDVSSNAATLPSSSAPSPCTSTLPPQVLGTSPSSTSSTLSHTWSYCPPATPPSNLQPEQQFSPQWLPMHYDQGGSLNLHEQACCNGHQPPMSSQRPHAVPLQAYEWGSWEAPLQSQLVMPPAACPSDLSLRCKQDGHSALESRGSDGALAAVLEVEEYERQQRLQQQQQQRQLQQQQQLQQQPQLRQQQQQQQQWQKTQTSTPAQTWACQACTYVHSGKEAMFIRCAICNALK</sequence>
<evidence type="ECO:0000256" key="2">
    <source>
        <dbReference type="SAM" id="MobiDB-lite"/>
    </source>
</evidence>
<comment type="caution">
    <text evidence="3">The sequence shown here is derived from an EMBL/GenBank/DDBJ whole genome shotgun (WGS) entry which is preliminary data.</text>
</comment>
<feature type="coiled-coil region" evidence="1">
    <location>
        <begin position="108"/>
        <end position="142"/>
    </location>
</feature>
<feature type="region of interest" description="Disordered" evidence="2">
    <location>
        <begin position="147"/>
        <end position="246"/>
    </location>
</feature>
<keyword evidence="4" id="KW-1185">Reference proteome</keyword>
<proteinExistence type="predicted"/>
<gene>
    <name evidence="3" type="ORF">DUNSADRAFT_11939</name>
</gene>
<dbReference type="Proteomes" id="UP000815325">
    <property type="component" value="Unassembled WGS sequence"/>
</dbReference>
<feature type="compositionally biased region" description="Pro residues" evidence="2">
    <location>
        <begin position="153"/>
        <end position="162"/>
    </location>
</feature>
<evidence type="ECO:0000313" key="4">
    <source>
        <dbReference type="Proteomes" id="UP000815325"/>
    </source>
</evidence>
<feature type="compositionally biased region" description="Low complexity" evidence="2">
    <location>
        <begin position="183"/>
        <end position="230"/>
    </location>
</feature>
<accession>A0ABQ7GCA3</accession>
<name>A0ABQ7GCA3_DUNSA</name>